<feature type="transmembrane region" description="Helical" evidence="6">
    <location>
        <begin position="375"/>
        <end position="397"/>
    </location>
</feature>
<dbReference type="InterPro" id="IPR011701">
    <property type="entry name" value="MFS"/>
</dbReference>
<feature type="transmembrane region" description="Helical" evidence="6">
    <location>
        <begin position="243"/>
        <end position="268"/>
    </location>
</feature>
<keyword evidence="2" id="KW-0813">Transport</keyword>
<evidence type="ECO:0000313" key="9">
    <source>
        <dbReference type="Proteomes" id="UP001142610"/>
    </source>
</evidence>
<feature type="transmembrane region" description="Helical" evidence="6">
    <location>
        <begin position="58"/>
        <end position="77"/>
    </location>
</feature>
<proteinExistence type="predicted"/>
<keyword evidence="5 6" id="KW-0472">Membrane</keyword>
<comment type="subcellular location">
    <subcellularLocation>
        <location evidence="1">Membrane</location>
        <topology evidence="1">Multi-pass membrane protein</topology>
    </subcellularLocation>
</comment>
<dbReference type="InterPro" id="IPR036259">
    <property type="entry name" value="MFS_trans_sf"/>
</dbReference>
<name>A0A9X2RIU6_9PROT</name>
<feature type="transmembrane region" description="Helical" evidence="6">
    <location>
        <begin position="120"/>
        <end position="139"/>
    </location>
</feature>
<reference evidence="8" key="1">
    <citation type="submission" date="2022-07" db="EMBL/GenBank/DDBJ databases">
        <title>Parvularcula maris sp. nov., an algicidal bacterium isolated from seawater.</title>
        <authorList>
            <person name="Li F."/>
        </authorList>
    </citation>
    <scope>NUCLEOTIDE SEQUENCE</scope>
    <source>
        <strain evidence="8">BGMRC 0090</strain>
    </source>
</reference>
<evidence type="ECO:0000256" key="2">
    <source>
        <dbReference type="ARBA" id="ARBA00022448"/>
    </source>
</evidence>
<feature type="transmembrane region" description="Helical" evidence="6">
    <location>
        <begin position="280"/>
        <end position="301"/>
    </location>
</feature>
<dbReference type="Proteomes" id="UP001142610">
    <property type="component" value="Unassembled WGS sequence"/>
</dbReference>
<evidence type="ECO:0000256" key="5">
    <source>
        <dbReference type="ARBA" id="ARBA00023136"/>
    </source>
</evidence>
<feature type="transmembrane region" description="Helical" evidence="6">
    <location>
        <begin position="190"/>
        <end position="209"/>
    </location>
</feature>
<dbReference type="GO" id="GO:0016020">
    <property type="term" value="C:membrane"/>
    <property type="evidence" value="ECO:0007669"/>
    <property type="project" value="UniProtKB-SubCell"/>
</dbReference>
<sequence>MSQGAASPAGQGTGYGSVRYRSYVLTVLLVIYVLNFVDRSLLAVVARPLKAELGIGDTAFGLLSGFGFALLYTVVGLPIARLAERHHRVWIMAASLAAWSLMTALCGLSTDIVIGSTTIGAFWMLLTFRVGVGIGEAGCTPPANSLIADYYPPEKRSTALGYYAMGVTIGTALSYLIGGPITDLFDWRTAFVVLGLPGVLVAVLLKLTVREVPRGYSDPPGTERKERASIADAVRELASKPSYWWMTAGATISAFCGYGISNFLSLYIQRTFDVSAGSAAVNFSAPAALSAAVGTFLLGWLAEKLTRRNKAAIAWLAAAGLAVSVPFYLVAFTTETVWLCLAGLMAGGFLKYGYLAAQYTIGQGVASPRVRATSIALLLFVVNLIGYGLGPLFAGIVSDARFGAIVSRSPAQDVTRQMCDAAQEAVNAAGRAADGALSAAETSRVLASLDAPVSEAQFALCNYANANSTEWSMLFISLFYILAAACFAMSARTYARDAAAR</sequence>
<dbReference type="CDD" id="cd17328">
    <property type="entry name" value="MFS_spinster_like"/>
    <property type="match status" value="1"/>
</dbReference>
<feature type="domain" description="Major facilitator superfamily (MFS) profile" evidence="7">
    <location>
        <begin position="24"/>
        <end position="495"/>
    </location>
</feature>
<feature type="transmembrane region" description="Helical" evidence="6">
    <location>
        <begin position="160"/>
        <end position="178"/>
    </location>
</feature>
<feature type="transmembrane region" description="Helical" evidence="6">
    <location>
        <begin position="89"/>
        <end position="114"/>
    </location>
</feature>
<evidence type="ECO:0000256" key="4">
    <source>
        <dbReference type="ARBA" id="ARBA00022989"/>
    </source>
</evidence>
<feature type="transmembrane region" description="Helical" evidence="6">
    <location>
        <begin position="336"/>
        <end position="354"/>
    </location>
</feature>
<evidence type="ECO:0000313" key="8">
    <source>
        <dbReference type="EMBL" id="MCQ8186465.1"/>
    </source>
</evidence>
<dbReference type="InterPro" id="IPR044770">
    <property type="entry name" value="MFS_spinster-like"/>
</dbReference>
<dbReference type="PANTHER" id="PTHR23505">
    <property type="entry name" value="SPINSTER"/>
    <property type="match status" value="1"/>
</dbReference>
<keyword evidence="9" id="KW-1185">Reference proteome</keyword>
<feature type="transmembrane region" description="Helical" evidence="6">
    <location>
        <begin position="313"/>
        <end position="330"/>
    </location>
</feature>
<dbReference type="PROSITE" id="PS50850">
    <property type="entry name" value="MFS"/>
    <property type="match status" value="1"/>
</dbReference>
<dbReference type="InterPro" id="IPR020846">
    <property type="entry name" value="MFS_dom"/>
</dbReference>
<keyword evidence="4 6" id="KW-1133">Transmembrane helix</keyword>
<dbReference type="Gene3D" id="1.20.1250.20">
    <property type="entry name" value="MFS general substrate transporter like domains"/>
    <property type="match status" value="1"/>
</dbReference>
<dbReference type="SUPFAM" id="SSF103473">
    <property type="entry name" value="MFS general substrate transporter"/>
    <property type="match status" value="1"/>
</dbReference>
<gene>
    <name evidence="8" type="ORF">NOG11_13870</name>
</gene>
<feature type="transmembrane region" description="Helical" evidence="6">
    <location>
        <begin position="471"/>
        <end position="491"/>
    </location>
</feature>
<dbReference type="AlphaFoldDB" id="A0A9X2RIU6"/>
<dbReference type="PANTHER" id="PTHR23505:SF79">
    <property type="entry name" value="PROTEIN SPINSTER"/>
    <property type="match status" value="1"/>
</dbReference>
<dbReference type="GO" id="GO:0022857">
    <property type="term" value="F:transmembrane transporter activity"/>
    <property type="evidence" value="ECO:0007669"/>
    <property type="project" value="InterPro"/>
</dbReference>
<feature type="transmembrane region" description="Helical" evidence="6">
    <location>
        <begin position="23"/>
        <end position="46"/>
    </location>
</feature>
<dbReference type="Pfam" id="PF07690">
    <property type="entry name" value="MFS_1"/>
    <property type="match status" value="1"/>
</dbReference>
<accession>A0A9X2RIU6</accession>
<protein>
    <submittedName>
        <fullName evidence="8">MFS transporter</fullName>
    </submittedName>
</protein>
<dbReference type="EMBL" id="JANIBC010000019">
    <property type="protein sequence ID" value="MCQ8186465.1"/>
    <property type="molecule type" value="Genomic_DNA"/>
</dbReference>
<comment type="caution">
    <text evidence="8">The sequence shown here is derived from an EMBL/GenBank/DDBJ whole genome shotgun (WGS) entry which is preliminary data.</text>
</comment>
<dbReference type="RefSeq" id="WP_256620390.1">
    <property type="nucleotide sequence ID" value="NZ_JANIBC010000019.1"/>
</dbReference>
<evidence type="ECO:0000259" key="7">
    <source>
        <dbReference type="PROSITE" id="PS50850"/>
    </source>
</evidence>
<evidence type="ECO:0000256" key="1">
    <source>
        <dbReference type="ARBA" id="ARBA00004141"/>
    </source>
</evidence>
<evidence type="ECO:0000256" key="3">
    <source>
        <dbReference type="ARBA" id="ARBA00022692"/>
    </source>
</evidence>
<organism evidence="8 9">
    <name type="scientific">Parvularcula maris</name>
    <dbReference type="NCBI Taxonomy" id="2965077"/>
    <lineage>
        <taxon>Bacteria</taxon>
        <taxon>Pseudomonadati</taxon>
        <taxon>Pseudomonadota</taxon>
        <taxon>Alphaproteobacteria</taxon>
        <taxon>Parvularculales</taxon>
        <taxon>Parvularculaceae</taxon>
        <taxon>Parvularcula</taxon>
    </lineage>
</organism>
<evidence type="ECO:0000256" key="6">
    <source>
        <dbReference type="SAM" id="Phobius"/>
    </source>
</evidence>
<keyword evidence="3 6" id="KW-0812">Transmembrane</keyword>